<dbReference type="RefSeq" id="XP_009156532.1">
    <property type="nucleotide sequence ID" value="XM_009158284.1"/>
</dbReference>
<dbReference type="GeneID" id="20308814"/>
<dbReference type="Proteomes" id="UP000007304">
    <property type="component" value="Unassembled WGS sequence"/>
</dbReference>
<dbReference type="EMBL" id="JH226132">
    <property type="protein sequence ID" value="EHY56072.1"/>
    <property type="molecule type" value="Genomic_DNA"/>
</dbReference>
<sequence length="118" mass="13100">MTTLRLVRIKSLQVSALPCSQSAVSSNPRSRTRTFSPSAWPQGIQASLKLFEPFSLANMAEYRDRQAKTSYNGHGSRHRSAVNLHQVGAVLKGLDNGISLNPSTYLRYVYQLQLDGFS</sequence>
<gene>
    <name evidence="1" type="ORF">HMPREF1120_04175</name>
</gene>
<accession>H6BWL0</accession>
<proteinExistence type="predicted"/>
<evidence type="ECO:0000313" key="2">
    <source>
        <dbReference type="Proteomes" id="UP000007304"/>
    </source>
</evidence>
<dbReference type="HOGENOM" id="CLU_2073150_0_0_1"/>
<reference evidence="1" key="1">
    <citation type="submission" date="2011-07" db="EMBL/GenBank/DDBJ databases">
        <title>The Genome Sequence of Exophiala (Wangiella) dermatitidis NIH/UT8656.</title>
        <authorList>
            <consortium name="The Broad Institute Genome Sequencing Platform"/>
            <person name="Cuomo C."/>
            <person name="Wang Z."/>
            <person name="Hunicke-Smith S."/>
            <person name="Szanislo P.J."/>
            <person name="Earl A."/>
            <person name="Young S.K."/>
            <person name="Zeng Q."/>
            <person name="Gargeya S."/>
            <person name="Fitzgerald M."/>
            <person name="Haas B."/>
            <person name="Abouelleil A."/>
            <person name="Alvarado L."/>
            <person name="Arachchi H.M."/>
            <person name="Berlin A."/>
            <person name="Brown A."/>
            <person name="Chapman S.B."/>
            <person name="Chen Z."/>
            <person name="Dunbar C."/>
            <person name="Freedman E."/>
            <person name="Gearin G."/>
            <person name="Gellesch M."/>
            <person name="Goldberg J."/>
            <person name="Griggs A."/>
            <person name="Gujja S."/>
            <person name="Heiman D."/>
            <person name="Howarth C."/>
            <person name="Larson L."/>
            <person name="Lui A."/>
            <person name="MacDonald P.J.P."/>
            <person name="Montmayeur A."/>
            <person name="Murphy C."/>
            <person name="Neiman D."/>
            <person name="Pearson M."/>
            <person name="Priest M."/>
            <person name="Roberts A."/>
            <person name="Saif S."/>
            <person name="Shea T."/>
            <person name="Shenoy N."/>
            <person name="Sisk P."/>
            <person name="Stolte C."/>
            <person name="Sykes S."/>
            <person name="Wortman J."/>
            <person name="Nusbaum C."/>
            <person name="Birren B."/>
        </authorList>
    </citation>
    <scope>NUCLEOTIDE SEQUENCE</scope>
    <source>
        <strain evidence="1">NIH/UT8656</strain>
    </source>
</reference>
<dbReference type="AlphaFoldDB" id="H6BWL0"/>
<dbReference type="RefSeq" id="XP_009156533.1">
    <property type="nucleotide sequence ID" value="XM_009158285.1"/>
</dbReference>
<organism evidence="1 2">
    <name type="scientific">Exophiala dermatitidis (strain ATCC 34100 / CBS 525.76 / NIH/UT8656)</name>
    <name type="common">Black yeast</name>
    <name type="synonym">Wangiella dermatitidis</name>
    <dbReference type="NCBI Taxonomy" id="858893"/>
    <lineage>
        <taxon>Eukaryota</taxon>
        <taxon>Fungi</taxon>
        <taxon>Dikarya</taxon>
        <taxon>Ascomycota</taxon>
        <taxon>Pezizomycotina</taxon>
        <taxon>Eurotiomycetes</taxon>
        <taxon>Chaetothyriomycetidae</taxon>
        <taxon>Chaetothyriales</taxon>
        <taxon>Herpotrichiellaceae</taxon>
        <taxon>Exophiala</taxon>
    </lineage>
</organism>
<protein>
    <submittedName>
        <fullName evidence="1">Uncharacterized protein</fullName>
    </submittedName>
</protein>
<dbReference type="EMBL" id="JH226132">
    <property type="protein sequence ID" value="EHY56071.1"/>
    <property type="molecule type" value="Genomic_DNA"/>
</dbReference>
<evidence type="ECO:0000313" key="1">
    <source>
        <dbReference type="EMBL" id="EHY56071.1"/>
    </source>
</evidence>
<keyword evidence="2" id="KW-1185">Reference proteome</keyword>
<dbReference type="VEuPathDB" id="FungiDB:HMPREF1120_04175"/>
<name>H6BWL0_EXODN</name>